<evidence type="ECO:0000259" key="7">
    <source>
        <dbReference type="Pfam" id="PF24961"/>
    </source>
</evidence>
<dbReference type="Gene3D" id="3.90.226.10">
    <property type="entry name" value="2-enoyl-CoA Hydratase, Chain A, domain 1"/>
    <property type="match status" value="1"/>
</dbReference>
<evidence type="ECO:0000256" key="4">
    <source>
        <dbReference type="ARBA" id="ARBA00023136"/>
    </source>
</evidence>
<dbReference type="InterPro" id="IPR056739">
    <property type="entry name" value="NfeD_membrane"/>
</dbReference>
<evidence type="ECO:0000259" key="8">
    <source>
        <dbReference type="Pfam" id="PF25145"/>
    </source>
</evidence>
<protein>
    <submittedName>
        <fullName evidence="9">Nodulation protein NfeD</fullName>
    </submittedName>
</protein>
<comment type="caution">
    <text evidence="9">The sequence shown here is derived from an EMBL/GenBank/DDBJ whole genome shotgun (WGS) entry which is preliminary data.</text>
</comment>
<comment type="subcellular location">
    <subcellularLocation>
        <location evidence="1">Membrane</location>
        <topology evidence="1">Multi-pass membrane protein</topology>
    </subcellularLocation>
</comment>
<accession>A0A559J4F0</accession>
<dbReference type="PANTHER" id="PTHR33507:SF3">
    <property type="entry name" value="INNER MEMBRANE PROTEIN YBBJ"/>
    <property type="match status" value="1"/>
</dbReference>
<evidence type="ECO:0000256" key="1">
    <source>
        <dbReference type="ARBA" id="ARBA00004141"/>
    </source>
</evidence>
<dbReference type="Pfam" id="PF01957">
    <property type="entry name" value="NfeD"/>
    <property type="match status" value="1"/>
</dbReference>
<dbReference type="Gene3D" id="2.40.50.140">
    <property type="entry name" value="Nucleic acid-binding proteins"/>
    <property type="match status" value="1"/>
</dbReference>
<dbReference type="InterPro" id="IPR002810">
    <property type="entry name" value="NfeD-like_C"/>
</dbReference>
<gene>
    <name evidence="9" type="ORF">FPZ44_15330</name>
</gene>
<dbReference type="Pfam" id="PF24961">
    <property type="entry name" value="NfeD_membrane"/>
    <property type="match status" value="1"/>
</dbReference>
<feature type="domain" description="NfeD integral membrane" evidence="7">
    <location>
        <begin position="248"/>
        <end position="361"/>
    </location>
</feature>
<proteinExistence type="predicted"/>
<dbReference type="SUPFAM" id="SSF52096">
    <property type="entry name" value="ClpP/crotonase"/>
    <property type="match status" value="1"/>
</dbReference>
<dbReference type="InterPro" id="IPR056738">
    <property type="entry name" value="NfeD1b_N"/>
</dbReference>
<feature type="transmembrane region" description="Helical" evidence="5">
    <location>
        <begin position="343"/>
        <end position="364"/>
    </location>
</feature>
<dbReference type="CDD" id="cd07021">
    <property type="entry name" value="Clp_protease_NfeD_like"/>
    <property type="match status" value="1"/>
</dbReference>
<dbReference type="InterPro" id="IPR052165">
    <property type="entry name" value="Membrane_assoc_protease"/>
</dbReference>
<dbReference type="Proteomes" id="UP000318102">
    <property type="component" value="Unassembled WGS sequence"/>
</dbReference>
<dbReference type="EMBL" id="VNJK01000001">
    <property type="protein sequence ID" value="TVX94768.1"/>
    <property type="molecule type" value="Genomic_DNA"/>
</dbReference>
<keyword evidence="10" id="KW-1185">Reference proteome</keyword>
<keyword evidence="2 5" id="KW-0812">Transmembrane</keyword>
<organism evidence="9 10">
    <name type="scientific">Paenibacillus agilis</name>
    <dbReference type="NCBI Taxonomy" id="3020863"/>
    <lineage>
        <taxon>Bacteria</taxon>
        <taxon>Bacillati</taxon>
        <taxon>Bacillota</taxon>
        <taxon>Bacilli</taxon>
        <taxon>Bacillales</taxon>
        <taxon>Paenibacillaceae</taxon>
        <taxon>Paenibacillus</taxon>
    </lineage>
</organism>
<feature type="domain" description="NfeD-like C-terminal" evidence="6">
    <location>
        <begin position="392"/>
        <end position="446"/>
    </location>
</feature>
<dbReference type="OrthoDB" id="9806253at2"/>
<reference evidence="9 10" key="1">
    <citation type="submission" date="2019-07" db="EMBL/GenBank/DDBJ databases">
        <authorList>
            <person name="Kim J."/>
        </authorList>
    </citation>
    <scope>NUCLEOTIDE SEQUENCE [LARGE SCALE GENOMIC DNA]</scope>
    <source>
        <strain evidence="9 10">N4</strain>
    </source>
</reference>
<dbReference type="AlphaFoldDB" id="A0A559J4F0"/>
<evidence type="ECO:0000313" key="10">
    <source>
        <dbReference type="Proteomes" id="UP000318102"/>
    </source>
</evidence>
<name>A0A559J4F0_9BACL</name>
<evidence type="ECO:0000256" key="2">
    <source>
        <dbReference type="ARBA" id="ARBA00022692"/>
    </source>
</evidence>
<keyword evidence="4 5" id="KW-0472">Membrane</keyword>
<evidence type="ECO:0000313" key="9">
    <source>
        <dbReference type="EMBL" id="TVX94768.1"/>
    </source>
</evidence>
<feature type="domain" description="NfeD1b N-terminal" evidence="8">
    <location>
        <begin position="39"/>
        <end position="225"/>
    </location>
</feature>
<dbReference type="Pfam" id="PF25145">
    <property type="entry name" value="NfeD1b_N"/>
    <property type="match status" value="1"/>
</dbReference>
<sequence>MLTTLTVFALTGLLGVISSVGVKPAYAEPVPGTVNDGVVAVIKLEGAVDPVMESYVRRAIEEAKQSKAELIVFEMNTPGGRLDSAEALGLLISESPIPTVVYVNGKAASAGSYIALSADKIAMTPTSMIGSAAIVDVNAELVDNPKVVAAWSSMMKGAAEANGRDGTYAVAMVDVKNEIKLPKLDRTKKTGEVLALDTKEAVKVGYADFEAASLQELLTQMKRSNPLVLTIEVAASERIASFLMNPIVATMLLFIGIAGIAIELIVPGFGVPGILGVLSFGLYFFGAYVAGLAGMEAFVLFVLGLVLLVLELFVPSFGILGILGSASLITSVVRAAYDTSDALLSLGIAFIAATIVVVIIARIFKHRGVWNRFILREQLTTEDGFVSVRNASELIGEVGIALTTLRPSGTASFNERKVDVVTDGGFISAGKRVKVIHVEGVRVVVREHAED</sequence>
<dbReference type="GO" id="GO:0005886">
    <property type="term" value="C:plasma membrane"/>
    <property type="evidence" value="ECO:0007669"/>
    <property type="project" value="TreeGrafter"/>
</dbReference>
<evidence type="ECO:0000256" key="3">
    <source>
        <dbReference type="ARBA" id="ARBA00022989"/>
    </source>
</evidence>
<keyword evidence="3 5" id="KW-1133">Transmembrane helix</keyword>
<dbReference type="InterPro" id="IPR029045">
    <property type="entry name" value="ClpP/crotonase-like_dom_sf"/>
</dbReference>
<dbReference type="PANTHER" id="PTHR33507">
    <property type="entry name" value="INNER MEMBRANE PROTEIN YBBJ"/>
    <property type="match status" value="1"/>
</dbReference>
<evidence type="ECO:0000256" key="5">
    <source>
        <dbReference type="SAM" id="Phobius"/>
    </source>
</evidence>
<feature type="transmembrane region" description="Helical" evidence="5">
    <location>
        <begin position="269"/>
        <end position="286"/>
    </location>
</feature>
<dbReference type="InterPro" id="IPR012340">
    <property type="entry name" value="NA-bd_OB-fold"/>
</dbReference>
<evidence type="ECO:0000259" key="6">
    <source>
        <dbReference type="Pfam" id="PF01957"/>
    </source>
</evidence>
<feature type="transmembrane region" description="Helical" evidence="5">
    <location>
        <begin position="242"/>
        <end position="262"/>
    </location>
</feature>